<evidence type="ECO:0000256" key="1">
    <source>
        <dbReference type="SAM" id="MobiDB-lite"/>
    </source>
</evidence>
<evidence type="ECO:0000313" key="2">
    <source>
        <dbReference type="EMBL" id="KAL2644190.1"/>
    </source>
</evidence>
<dbReference type="EMBL" id="JBHFFA010000002">
    <property type="protein sequence ID" value="KAL2644190.1"/>
    <property type="molecule type" value="Genomic_DNA"/>
</dbReference>
<proteinExistence type="predicted"/>
<protein>
    <submittedName>
        <fullName evidence="2">Uncharacterized protein</fullName>
    </submittedName>
</protein>
<accession>A0ABD1Z8Q9</accession>
<reference evidence="2 3" key="1">
    <citation type="submission" date="2024-09" db="EMBL/GenBank/DDBJ databases">
        <title>Chromosome-scale assembly of Riccia fluitans.</title>
        <authorList>
            <person name="Paukszto L."/>
            <person name="Sawicki J."/>
            <person name="Karawczyk K."/>
            <person name="Piernik-Szablinska J."/>
            <person name="Szczecinska M."/>
            <person name="Mazdziarz M."/>
        </authorList>
    </citation>
    <scope>NUCLEOTIDE SEQUENCE [LARGE SCALE GENOMIC DNA]</scope>
    <source>
        <strain evidence="2">Rf_01</strain>
        <tissue evidence="2">Aerial parts of the thallus</tissue>
    </source>
</reference>
<gene>
    <name evidence="2" type="ORF">R1flu_011777</name>
</gene>
<keyword evidence="3" id="KW-1185">Reference proteome</keyword>
<evidence type="ECO:0000313" key="3">
    <source>
        <dbReference type="Proteomes" id="UP001605036"/>
    </source>
</evidence>
<dbReference type="Proteomes" id="UP001605036">
    <property type="component" value="Unassembled WGS sequence"/>
</dbReference>
<feature type="region of interest" description="Disordered" evidence="1">
    <location>
        <begin position="1"/>
        <end position="95"/>
    </location>
</feature>
<feature type="compositionally biased region" description="Basic and acidic residues" evidence="1">
    <location>
        <begin position="22"/>
        <end position="44"/>
    </location>
</feature>
<dbReference type="AlphaFoldDB" id="A0ABD1Z8Q9"/>
<comment type="caution">
    <text evidence="2">The sequence shown here is derived from an EMBL/GenBank/DDBJ whole genome shotgun (WGS) entry which is preliminary data.</text>
</comment>
<name>A0ABD1Z8Q9_9MARC</name>
<sequence>MPPSSERTRRPTTACRTFLSRHAREIREERRQARTSSSHERPKESALQIAEAFSEAGESKLPSGKASSEESGEIEESEKERATTPHSLQEQAREKVQSKMQGGNMDLASGVAQLFEEMQVGGGIGVTNVHPLSNQGESSGVGLTRSKNSDDHTLVDPLPAGQGMNTAPPVMYASAPGQGGVFYLQTGQNHKDTGYNCSISTPSACVGHQDTNVHLRSRSIPTGDEHLCSTKRSNTYA</sequence>
<organism evidence="2 3">
    <name type="scientific">Riccia fluitans</name>
    <dbReference type="NCBI Taxonomy" id="41844"/>
    <lineage>
        <taxon>Eukaryota</taxon>
        <taxon>Viridiplantae</taxon>
        <taxon>Streptophyta</taxon>
        <taxon>Embryophyta</taxon>
        <taxon>Marchantiophyta</taxon>
        <taxon>Marchantiopsida</taxon>
        <taxon>Marchantiidae</taxon>
        <taxon>Marchantiales</taxon>
        <taxon>Ricciaceae</taxon>
        <taxon>Riccia</taxon>
    </lineage>
</organism>